<evidence type="ECO:0000313" key="2">
    <source>
        <dbReference type="EMBL" id="CAG6619513.1"/>
    </source>
</evidence>
<keyword evidence="1" id="KW-1133">Transmembrane helix</keyword>
<dbReference type="EMBL" id="HBUF01045601">
    <property type="protein sequence ID" value="CAG6619515.1"/>
    <property type="molecule type" value="Transcribed_RNA"/>
</dbReference>
<dbReference type="EMBL" id="HBUF01045600">
    <property type="protein sequence ID" value="CAG6619513.1"/>
    <property type="molecule type" value="Transcribed_RNA"/>
</dbReference>
<keyword evidence="1" id="KW-0472">Membrane</keyword>
<accession>A0A8D8M2J3</accession>
<proteinExistence type="predicted"/>
<sequence length="122" mass="13572">MSLATPFGSLGSMSLYSCATLSGFWLLYRLRTRSPHANSVSQSAGGTVSPIQPGERFNSISILDKSLSTGRYAWRADNWRGGFCEARRSRIWRRVSLSMERKTGACERSAATFLRNSGRSDR</sequence>
<dbReference type="AlphaFoldDB" id="A0A8D8M2J3"/>
<reference evidence="2" key="1">
    <citation type="submission" date="2021-05" db="EMBL/GenBank/DDBJ databases">
        <authorList>
            <person name="Alioto T."/>
            <person name="Alioto T."/>
            <person name="Gomez Garrido J."/>
        </authorList>
    </citation>
    <scope>NUCLEOTIDE SEQUENCE</scope>
</reference>
<keyword evidence="1" id="KW-0812">Transmembrane</keyword>
<name>A0A8D8M2J3_9HEMI</name>
<dbReference type="EMBL" id="HBUF01572113">
    <property type="protein sequence ID" value="CAG6767006.1"/>
    <property type="molecule type" value="Transcribed_RNA"/>
</dbReference>
<organism evidence="2">
    <name type="scientific">Cacopsylla melanoneura</name>
    <dbReference type="NCBI Taxonomy" id="428564"/>
    <lineage>
        <taxon>Eukaryota</taxon>
        <taxon>Metazoa</taxon>
        <taxon>Ecdysozoa</taxon>
        <taxon>Arthropoda</taxon>
        <taxon>Hexapoda</taxon>
        <taxon>Insecta</taxon>
        <taxon>Pterygota</taxon>
        <taxon>Neoptera</taxon>
        <taxon>Paraneoptera</taxon>
        <taxon>Hemiptera</taxon>
        <taxon>Sternorrhyncha</taxon>
        <taxon>Psylloidea</taxon>
        <taxon>Psyllidae</taxon>
        <taxon>Psyllinae</taxon>
        <taxon>Cacopsylla</taxon>
    </lineage>
</organism>
<protein>
    <submittedName>
        <fullName evidence="2">Uncharacterized protein</fullName>
    </submittedName>
</protein>
<evidence type="ECO:0000256" key="1">
    <source>
        <dbReference type="SAM" id="Phobius"/>
    </source>
</evidence>
<feature type="transmembrane region" description="Helical" evidence="1">
    <location>
        <begin position="6"/>
        <end position="28"/>
    </location>
</feature>
<dbReference type="EMBL" id="HBUF01224740">
    <property type="protein sequence ID" value="CAG6670953.1"/>
    <property type="molecule type" value="Transcribed_RNA"/>
</dbReference>
<dbReference type="EMBL" id="HBUF01572112">
    <property type="protein sequence ID" value="CAG6767004.1"/>
    <property type="molecule type" value="Transcribed_RNA"/>
</dbReference>